<evidence type="ECO:0000313" key="7">
    <source>
        <dbReference type="Proteomes" id="UP000029389"/>
    </source>
</evidence>
<accession>A0A090Y8G4</accession>
<evidence type="ECO:0000313" key="5">
    <source>
        <dbReference type="EMBL" id="KFM95058.1"/>
    </source>
</evidence>
<dbReference type="PANTHER" id="PTHR43479">
    <property type="entry name" value="ACREF/ENVCD OPERON REPRESSOR-RELATED"/>
    <property type="match status" value="1"/>
</dbReference>
<evidence type="ECO:0000256" key="1">
    <source>
        <dbReference type="ARBA" id="ARBA00022491"/>
    </source>
</evidence>
<keyword evidence="8" id="KW-1185">Reference proteome</keyword>
<keyword evidence="1" id="KW-0678">Repressor</keyword>
<proteinExistence type="predicted"/>
<dbReference type="Proteomes" id="UP000029389">
    <property type="component" value="Unassembled WGS sequence"/>
</dbReference>
<dbReference type="InterPro" id="IPR050624">
    <property type="entry name" value="HTH-type_Tx_Regulator"/>
</dbReference>
<dbReference type="InterPro" id="IPR001647">
    <property type="entry name" value="HTH_TetR"/>
</dbReference>
<evidence type="ECO:0000259" key="4">
    <source>
        <dbReference type="PROSITE" id="PS50977"/>
    </source>
</evidence>
<feature type="domain" description="HTH tetR-type" evidence="4">
    <location>
        <begin position="2"/>
        <end position="62"/>
    </location>
</feature>
<keyword evidence="2 3" id="KW-0238">DNA-binding</keyword>
<dbReference type="EMBL" id="JMQC01000011">
    <property type="protein sequence ID" value="KFM95058.1"/>
    <property type="molecule type" value="Genomic_DNA"/>
</dbReference>
<organism evidence="5 7">
    <name type="scientific">Bacillus clarus</name>
    <dbReference type="NCBI Taxonomy" id="2338372"/>
    <lineage>
        <taxon>Bacteria</taxon>
        <taxon>Bacillati</taxon>
        <taxon>Bacillota</taxon>
        <taxon>Bacilli</taxon>
        <taxon>Bacillales</taxon>
        <taxon>Bacillaceae</taxon>
        <taxon>Bacillus</taxon>
        <taxon>Bacillus cereus group</taxon>
    </lineage>
</organism>
<feature type="DNA-binding region" description="H-T-H motif" evidence="3">
    <location>
        <begin position="25"/>
        <end position="44"/>
    </location>
</feature>
<sequence length="177" mass="20727">MQLTREDWIKAGLQQLADEGIHKVRIEALARLLKISKGSFYHYFRDHQELLDSMLDFWEVHATKLIVQSMEQQDASLEQLLQISFNRDKKIENGIYTWAKYDPVVAARLVDMEEQRISCVAKLYQKMGIDETESIDRARLAYLTYVGWMTRFEANPNFDIDKMVELLTSFSGCPNIR</sequence>
<dbReference type="Gene3D" id="1.10.357.10">
    <property type="entry name" value="Tetracycline Repressor, domain 2"/>
    <property type="match status" value="1"/>
</dbReference>
<dbReference type="EMBL" id="QVOD01000063">
    <property type="protein sequence ID" value="RFT62680.1"/>
    <property type="molecule type" value="Genomic_DNA"/>
</dbReference>
<dbReference type="PANTHER" id="PTHR43479:SF11">
    <property type="entry name" value="ACREF_ENVCD OPERON REPRESSOR-RELATED"/>
    <property type="match status" value="1"/>
</dbReference>
<gene>
    <name evidence="6" type="ORF">D0U04_27415</name>
    <name evidence="5" type="ORF">DJ93_5626</name>
</gene>
<reference evidence="6 8" key="2">
    <citation type="submission" date="2018-08" db="EMBL/GenBank/DDBJ databases">
        <title>Bacillus clarus sp. nov. strain PS00077A.</title>
        <authorList>
            <person name="Mendez Acevedo M."/>
            <person name="Carroll L."/>
            <person name="Mukherjee M."/>
            <person name="Wiedmann M."/>
            <person name="Kovac J."/>
        </authorList>
    </citation>
    <scope>NUCLEOTIDE SEQUENCE [LARGE SCALE GENOMIC DNA]</scope>
    <source>
        <strain evidence="6 8">PS00077A</strain>
    </source>
</reference>
<dbReference type="RefSeq" id="WP_042984813.1">
    <property type="nucleotide sequence ID" value="NZ_JMQC01000011.1"/>
</dbReference>
<dbReference type="eggNOG" id="COG1309">
    <property type="taxonomic scope" value="Bacteria"/>
</dbReference>
<name>A0A090Y8G4_9BACI</name>
<evidence type="ECO:0000256" key="2">
    <source>
        <dbReference type="ARBA" id="ARBA00023125"/>
    </source>
</evidence>
<protein>
    <submittedName>
        <fullName evidence="5">Bacterial regulatory s, tetR family protein</fullName>
    </submittedName>
    <submittedName>
        <fullName evidence="6">TetR/AcrR family transcriptional regulator</fullName>
    </submittedName>
</protein>
<evidence type="ECO:0000313" key="8">
    <source>
        <dbReference type="Proteomes" id="UP000264294"/>
    </source>
</evidence>
<comment type="caution">
    <text evidence="5">The sequence shown here is derived from an EMBL/GenBank/DDBJ whole genome shotgun (WGS) entry which is preliminary data.</text>
</comment>
<reference evidence="5 7" key="1">
    <citation type="submission" date="2014-04" db="EMBL/GenBank/DDBJ databases">
        <authorList>
            <person name="Bishop-Lilly K.A."/>
            <person name="Broomall S.M."/>
            <person name="Chain P.S."/>
            <person name="Chertkov O."/>
            <person name="Coyne S.R."/>
            <person name="Daligault H.E."/>
            <person name="Davenport K.W."/>
            <person name="Erkkila T."/>
            <person name="Frey K.G."/>
            <person name="Gibbons H.S."/>
            <person name="Gu W."/>
            <person name="Jaissle J."/>
            <person name="Johnson S.L."/>
            <person name="Koroleva G.I."/>
            <person name="Ladner J.T."/>
            <person name="Lo C.-C."/>
            <person name="Minogue T.D."/>
            <person name="Munk C."/>
            <person name="Palacios G.F."/>
            <person name="Redden C.L."/>
            <person name="Rosenzweig C.N."/>
            <person name="Scholz M.B."/>
            <person name="Teshima H."/>
            <person name="Xu Y."/>
        </authorList>
    </citation>
    <scope>NUCLEOTIDE SEQUENCE [LARGE SCALE GENOMIC DNA]</scope>
    <source>
        <strain evidence="5 7">BHP</strain>
    </source>
</reference>
<dbReference type="PATRIC" id="fig|1405.8.peg.5819"/>
<dbReference type="PROSITE" id="PS50977">
    <property type="entry name" value="HTH_TETR_2"/>
    <property type="match status" value="1"/>
</dbReference>
<dbReference type="AlphaFoldDB" id="A0A090Y8G4"/>
<dbReference type="GO" id="GO:0003677">
    <property type="term" value="F:DNA binding"/>
    <property type="evidence" value="ECO:0007669"/>
    <property type="project" value="UniProtKB-UniRule"/>
</dbReference>
<dbReference type="Proteomes" id="UP000264294">
    <property type="component" value="Unassembled WGS sequence"/>
</dbReference>
<dbReference type="InterPro" id="IPR009057">
    <property type="entry name" value="Homeodomain-like_sf"/>
</dbReference>
<evidence type="ECO:0000313" key="6">
    <source>
        <dbReference type="EMBL" id="RFT62680.1"/>
    </source>
</evidence>
<dbReference type="Pfam" id="PF00440">
    <property type="entry name" value="TetR_N"/>
    <property type="match status" value="1"/>
</dbReference>
<evidence type="ECO:0000256" key="3">
    <source>
        <dbReference type="PROSITE-ProRule" id="PRU00335"/>
    </source>
</evidence>
<dbReference type="STRING" id="1405.B7492_13965"/>
<dbReference type="SUPFAM" id="SSF46689">
    <property type="entry name" value="Homeodomain-like"/>
    <property type="match status" value="1"/>
</dbReference>